<dbReference type="AlphaFoldDB" id="A0A8J4R716"/>
<protein>
    <submittedName>
        <fullName evidence="2">Uncharacterized protein</fullName>
    </submittedName>
</protein>
<dbReference type="PANTHER" id="PTHR35686">
    <property type="entry name" value="KINETOCHORE PROTEIN"/>
    <property type="match status" value="1"/>
</dbReference>
<gene>
    <name evidence="2" type="ORF">CMV_008694</name>
</gene>
<feature type="compositionally biased region" description="Polar residues" evidence="1">
    <location>
        <begin position="1"/>
        <end position="11"/>
    </location>
</feature>
<keyword evidence="3" id="KW-1185">Reference proteome</keyword>
<evidence type="ECO:0000313" key="2">
    <source>
        <dbReference type="EMBL" id="KAF3967296.1"/>
    </source>
</evidence>
<evidence type="ECO:0000313" key="3">
    <source>
        <dbReference type="Proteomes" id="UP000737018"/>
    </source>
</evidence>
<dbReference type="OrthoDB" id="1914453at2759"/>
<dbReference type="PANTHER" id="PTHR35686:SF1">
    <property type="entry name" value="KINETOCHORE PROTEIN"/>
    <property type="match status" value="1"/>
</dbReference>
<name>A0A8J4R716_9ROSI</name>
<dbReference type="EMBL" id="JRKL02000919">
    <property type="protein sequence ID" value="KAF3967296.1"/>
    <property type="molecule type" value="Genomic_DNA"/>
</dbReference>
<feature type="region of interest" description="Disordered" evidence="1">
    <location>
        <begin position="304"/>
        <end position="329"/>
    </location>
</feature>
<feature type="region of interest" description="Disordered" evidence="1">
    <location>
        <begin position="1"/>
        <end position="24"/>
    </location>
</feature>
<evidence type="ECO:0000256" key="1">
    <source>
        <dbReference type="SAM" id="MobiDB-lite"/>
    </source>
</evidence>
<proteinExistence type="predicted"/>
<reference evidence="2" key="1">
    <citation type="submission" date="2020-03" db="EMBL/GenBank/DDBJ databases">
        <title>Castanea mollissima Vanexum genome sequencing.</title>
        <authorList>
            <person name="Staton M."/>
        </authorList>
    </citation>
    <scope>NUCLEOTIDE SEQUENCE</scope>
    <source>
        <tissue evidence="2">Leaf</tissue>
    </source>
</reference>
<sequence>MRRQNVFLQNPDSDHSISDEEDYDSKLPQISASLTGALEKKEELQVLSRLEILRGTSEWNCGKKSSKNDTHVSLEDDDVEMPEFRNKARKAFKCHSDEEIISDDEVNNVVSKFSDSSDAKKLDEDSICRFGSGMQDGAQTWSAVSKEAEALFHLNENASTHSAYSKASKSYKGVRCRVKQKFSFRFQSRKEEPSWPSLSKDENDVSFEVHEAPERLDTFEPRSEERSIAEVLDNCQRENQFQSENLHAEVGALGHGCIEPSMAELLDGLQDRASLQKGVSKKCSRTKAKRVQIVAKKIISPLGDRTVDREDSSESMGSGSSSEDKATDQKLKVTIPEMKGHTMADRFQETLGATFLNDEGALVAVPKSSGIGLFGKLQQLMQNEKERDVDFLKKLQTGSNKINEVSSIVVKILARYLDAKLIVCQCSFGENIESPTQSGSPQIMINGGRKTTIIFNPRVCSDVDLEVGNSICIHPPWKEVKAGNDESIVLSMYFSQIVS</sequence>
<accession>A0A8J4R716</accession>
<dbReference type="Proteomes" id="UP000737018">
    <property type="component" value="Unassembled WGS sequence"/>
</dbReference>
<organism evidence="2 3">
    <name type="scientific">Castanea mollissima</name>
    <name type="common">Chinese chestnut</name>
    <dbReference type="NCBI Taxonomy" id="60419"/>
    <lineage>
        <taxon>Eukaryota</taxon>
        <taxon>Viridiplantae</taxon>
        <taxon>Streptophyta</taxon>
        <taxon>Embryophyta</taxon>
        <taxon>Tracheophyta</taxon>
        <taxon>Spermatophyta</taxon>
        <taxon>Magnoliopsida</taxon>
        <taxon>eudicotyledons</taxon>
        <taxon>Gunneridae</taxon>
        <taxon>Pentapetalae</taxon>
        <taxon>rosids</taxon>
        <taxon>fabids</taxon>
        <taxon>Fagales</taxon>
        <taxon>Fagaceae</taxon>
        <taxon>Castanea</taxon>
    </lineage>
</organism>
<comment type="caution">
    <text evidence="2">The sequence shown here is derived from an EMBL/GenBank/DDBJ whole genome shotgun (WGS) entry which is preliminary data.</text>
</comment>